<sequence length="210" mass="22773">MANLSNILTFVFAAPMLKGFTTTFVNVLAAIMISRLLWSIIGKSADLFKVSSSALGCHSVYTEQEGHRYAIAWIMLLLYDAVILSLTFWKALSIRKLGSSQFSHVIIRDGSLYFFGMSMANLSNILTFMLASPVLKGVSTAFSNVLAATMISRLLLNVENPKLFESGLGFSIGETVDISTFNATVQISPTAFCETVDDTLSSRLTGAVDA</sequence>
<evidence type="ECO:0000313" key="3">
    <source>
        <dbReference type="Proteomes" id="UP000308199"/>
    </source>
</evidence>
<dbReference type="OrthoDB" id="3261349at2759"/>
<keyword evidence="1" id="KW-1133">Transmembrane helix</keyword>
<dbReference type="Proteomes" id="UP000308199">
    <property type="component" value="Unassembled WGS sequence"/>
</dbReference>
<evidence type="ECO:0000313" key="2">
    <source>
        <dbReference type="EMBL" id="THH06184.1"/>
    </source>
</evidence>
<feature type="transmembrane region" description="Helical" evidence="1">
    <location>
        <begin position="112"/>
        <end position="131"/>
    </location>
</feature>
<keyword evidence="1" id="KW-0472">Membrane</keyword>
<keyword evidence="3" id="KW-1185">Reference proteome</keyword>
<feature type="transmembrane region" description="Helical" evidence="1">
    <location>
        <begin position="20"/>
        <end position="41"/>
    </location>
</feature>
<proteinExistence type="predicted"/>
<accession>A0A4S4L4C2</accession>
<keyword evidence="1" id="KW-0812">Transmembrane</keyword>
<comment type="caution">
    <text evidence="2">The sequence shown here is derived from an EMBL/GenBank/DDBJ whole genome shotgun (WGS) entry which is preliminary data.</text>
</comment>
<reference evidence="2 3" key="1">
    <citation type="submission" date="2019-02" db="EMBL/GenBank/DDBJ databases">
        <title>Genome sequencing of the rare red list fungi Phellinidium pouzarii.</title>
        <authorList>
            <person name="Buettner E."/>
            <person name="Kellner H."/>
        </authorList>
    </citation>
    <scope>NUCLEOTIDE SEQUENCE [LARGE SCALE GENOMIC DNA]</scope>
    <source>
        <strain evidence="2 3">DSM 108285</strain>
    </source>
</reference>
<dbReference type="EMBL" id="SGPK01000210">
    <property type="protein sequence ID" value="THH06184.1"/>
    <property type="molecule type" value="Genomic_DNA"/>
</dbReference>
<dbReference type="AlphaFoldDB" id="A0A4S4L4C2"/>
<protein>
    <submittedName>
        <fullName evidence="2">Uncharacterized protein</fullName>
    </submittedName>
</protein>
<name>A0A4S4L4C2_9AGAM</name>
<feature type="transmembrane region" description="Helical" evidence="1">
    <location>
        <begin position="70"/>
        <end position="92"/>
    </location>
</feature>
<evidence type="ECO:0000256" key="1">
    <source>
        <dbReference type="SAM" id="Phobius"/>
    </source>
</evidence>
<gene>
    <name evidence="2" type="ORF">EW145_g4257</name>
</gene>
<organism evidence="2 3">
    <name type="scientific">Phellinidium pouzarii</name>
    <dbReference type="NCBI Taxonomy" id="167371"/>
    <lineage>
        <taxon>Eukaryota</taxon>
        <taxon>Fungi</taxon>
        <taxon>Dikarya</taxon>
        <taxon>Basidiomycota</taxon>
        <taxon>Agaricomycotina</taxon>
        <taxon>Agaricomycetes</taxon>
        <taxon>Hymenochaetales</taxon>
        <taxon>Hymenochaetaceae</taxon>
        <taxon>Phellinidium</taxon>
    </lineage>
</organism>